<comment type="subcellular location">
    <subcellularLocation>
        <location evidence="9">Cytoplasm</location>
    </subcellularLocation>
</comment>
<comment type="catalytic activity">
    <reaction evidence="9 14">
        <text>sn-glycerol 3-phosphate + NADP(+) = dihydroxyacetone phosphate + NADPH + H(+)</text>
        <dbReference type="Rhea" id="RHEA:11096"/>
        <dbReference type="ChEBI" id="CHEBI:15378"/>
        <dbReference type="ChEBI" id="CHEBI:57597"/>
        <dbReference type="ChEBI" id="CHEBI:57642"/>
        <dbReference type="ChEBI" id="CHEBI:57783"/>
        <dbReference type="ChEBI" id="CHEBI:58349"/>
        <dbReference type="EC" id="1.1.1.94"/>
    </reaction>
</comment>
<dbReference type="GO" id="GO:0005829">
    <property type="term" value="C:cytosol"/>
    <property type="evidence" value="ECO:0007669"/>
    <property type="project" value="TreeGrafter"/>
</dbReference>
<feature type="binding site" evidence="11">
    <location>
        <position position="105"/>
    </location>
    <ligand>
        <name>substrate</name>
    </ligand>
</feature>
<dbReference type="STRING" id="1531429.JI75_03220"/>
<feature type="binding site" evidence="9">
    <location>
        <position position="10"/>
    </location>
    <ligand>
        <name>NADPH</name>
        <dbReference type="ChEBI" id="CHEBI:57783"/>
    </ligand>
</feature>
<feature type="binding site" evidence="9">
    <location>
        <position position="253"/>
    </location>
    <ligand>
        <name>sn-glycerol 3-phosphate</name>
        <dbReference type="ChEBI" id="CHEBI:57597"/>
    </ligand>
</feature>
<evidence type="ECO:0000259" key="15">
    <source>
        <dbReference type="Pfam" id="PF01210"/>
    </source>
</evidence>
<dbReference type="SUPFAM" id="SSF48179">
    <property type="entry name" value="6-phosphogluconate dehydrogenase C-terminal domain-like"/>
    <property type="match status" value="1"/>
</dbReference>
<comment type="caution">
    <text evidence="9">Lacks conserved residue(s) required for the propagation of feature annotation.</text>
</comment>
<evidence type="ECO:0000256" key="2">
    <source>
        <dbReference type="ARBA" id="ARBA00022516"/>
    </source>
</evidence>
<dbReference type="HOGENOM" id="CLU_033449_0_2_11"/>
<reference evidence="18" key="1">
    <citation type="submission" date="2014-08" db="EMBL/GenBank/DDBJ databases">
        <title>Coriobacteriaceae sp. complete genome.</title>
        <authorList>
            <person name="Looft T."/>
            <person name="Bayles D.O."/>
            <person name="Stanton T.B."/>
        </authorList>
    </citation>
    <scope>NUCLEOTIDE SEQUENCE [LARGE SCALE GENOMIC DNA]</scope>
    <source>
        <strain evidence="18">68-1-3</strain>
    </source>
</reference>
<organism evidence="17 18">
    <name type="scientific">Berryella intestinalis</name>
    <dbReference type="NCBI Taxonomy" id="1531429"/>
    <lineage>
        <taxon>Bacteria</taxon>
        <taxon>Bacillati</taxon>
        <taxon>Actinomycetota</taxon>
        <taxon>Coriobacteriia</taxon>
        <taxon>Eggerthellales</taxon>
        <taxon>Eggerthellaceae</taxon>
        <taxon>Berryella</taxon>
    </lineage>
</organism>
<dbReference type="Pfam" id="PF01210">
    <property type="entry name" value="NAD_Gly3P_dh_N"/>
    <property type="match status" value="1"/>
</dbReference>
<gene>
    <name evidence="9" type="primary">gpsA</name>
    <name evidence="17" type="ORF">JI75_03220</name>
</gene>
<dbReference type="GO" id="GO:0046167">
    <property type="term" value="P:glycerol-3-phosphate biosynthetic process"/>
    <property type="evidence" value="ECO:0007669"/>
    <property type="project" value="UniProtKB-UniRule"/>
</dbReference>
<evidence type="ECO:0000256" key="12">
    <source>
        <dbReference type="PIRSR" id="PIRSR000114-3"/>
    </source>
</evidence>
<dbReference type="UniPathway" id="UPA00940"/>
<evidence type="ECO:0000256" key="8">
    <source>
        <dbReference type="ARBA" id="ARBA00023264"/>
    </source>
</evidence>
<feature type="binding site" evidence="9">
    <location>
        <position position="254"/>
    </location>
    <ligand>
        <name>sn-glycerol 3-phosphate</name>
        <dbReference type="ChEBI" id="CHEBI:57597"/>
    </ligand>
</feature>
<dbReference type="EMBL" id="CP009302">
    <property type="protein sequence ID" value="AJC11824.1"/>
    <property type="molecule type" value="Genomic_DNA"/>
</dbReference>
<feature type="binding site" evidence="9">
    <location>
        <position position="11"/>
    </location>
    <ligand>
        <name>NADPH</name>
        <dbReference type="ChEBI" id="CHEBI:57783"/>
    </ligand>
</feature>
<dbReference type="PRINTS" id="PR00077">
    <property type="entry name" value="GPDHDRGNASE"/>
</dbReference>
<sequence length="333" mass="35266">MTIAVIGAGSWGTALAQALAKNGSQVSLWARRASVARAIESSHRNPDYLSSVELSSSIRASSDLAEVAREAEAVVLVTPSKVMRSTARELSRLVGPDVPVLVCFKGVEEGTGCLPLEVLEQEMGGADRLAVLSGPNHAEEVAVGIPAATVVASPSAQTADLFQQLFSAPQFRVYTSSDAVGVELCAAAKNVIAIAVGLSYGVGYGDNTAAMLITRGMAEMSRLVSKAEGDPLTCMGLAGAGDLIATCMSHHSRNRRFGEAFAQGMTLDRFSEETHMVVEGALACRNLAVLERRYRIELPITDVVRGLIWEGLAIDEARDALNTRSLKPEFYGI</sequence>
<dbReference type="PROSITE" id="PS00957">
    <property type="entry name" value="NAD_G3PDH"/>
    <property type="match status" value="1"/>
</dbReference>
<feature type="binding site" evidence="9">
    <location>
        <position position="32"/>
    </location>
    <ligand>
        <name>NADPH</name>
        <dbReference type="ChEBI" id="CHEBI:57783"/>
    </ligand>
</feature>
<feature type="binding site" evidence="12">
    <location>
        <position position="253"/>
    </location>
    <ligand>
        <name>NAD(+)</name>
        <dbReference type="ChEBI" id="CHEBI:57540"/>
    </ligand>
</feature>
<proteinExistence type="inferred from homology"/>
<keyword evidence="3 9" id="KW-0521">NADP</keyword>
<accession>A0A0A8B380</accession>
<dbReference type="OrthoDB" id="9812273at2"/>
<protein>
    <recommendedName>
        <fullName evidence="9">Glycerol-3-phosphate dehydrogenase [NAD(P)+]</fullName>
        <ecNumber evidence="9">1.1.1.94</ecNumber>
    </recommendedName>
    <alternativeName>
        <fullName evidence="9">NAD(P)(+)-dependent glycerol-3-phosphate dehydrogenase</fullName>
    </alternativeName>
    <alternativeName>
        <fullName evidence="9">NAD(P)H-dependent dihydroxyacetone-phosphate reductase</fullName>
    </alternativeName>
</protein>
<dbReference type="InterPro" id="IPR036291">
    <property type="entry name" value="NAD(P)-bd_dom_sf"/>
</dbReference>
<keyword evidence="9" id="KW-0547">Nucleotide-binding</keyword>
<dbReference type="PANTHER" id="PTHR11728">
    <property type="entry name" value="GLYCEROL-3-PHOSPHATE DEHYDROGENASE"/>
    <property type="match status" value="1"/>
</dbReference>
<feature type="binding site" evidence="9">
    <location>
        <position position="252"/>
    </location>
    <ligand>
        <name>sn-glycerol 3-phosphate</name>
        <dbReference type="ChEBI" id="CHEBI:57597"/>
    </ligand>
</feature>
<dbReference type="SUPFAM" id="SSF51735">
    <property type="entry name" value="NAD(P)-binding Rossmann-fold domains"/>
    <property type="match status" value="1"/>
</dbReference>
<dbReference type="EC" id="1.1.1.94" evidence="9"/>
<dbReference type="GO" id="GO:0006650">
    <property type="term" value="P:glycerophospholipid metabolic process"/>
    <property type="evidence" value="ECO:0007669"/>
    <property type="project" value="UniProtKB-UniRule"/>
</dbReference>
<evidence type="ECO:0000259" key="16">
    <source>
        <dbReference type="Pfam" id="PF07479"/>
    </source>
</evidence>
<dbReference type="Pfam" id="PF07479">
    <property type="entry name" value="NAD_Gly3P_dh_C"/>
    <property type="match status" value="1"/>
</dbReference>
<comment type="pathway">
    <text evidence="9">Membrane lipid metabolism; glycerophospholipid metabolism.</text>
</comment>
<name>A0A0A8B380_9ACTN</name>
<dbReference type="HAMAP" id="MF_00394">
    <property type="entry name" value="NAD_Glyc3P_dehydrog"/>
    <property type="match status" value="1"/>
</dbReference>
<feature type="binding site" evidence="9">
    <location>
        <position position="105"/>
    </location>
    <ligand>
        <name>NADPH</name>
        <dbReference type="ChEBI" id="CHEBI:57783"/>
    </ligand>
</feature>
<feature type="binding site" evidence="12">
    <location>
        <begin position="7"/>
        <end position="12"/>
    </location>
    <ligand>
        <name>NAD(+)</name>
        <dbReference type="ChEBI" id="CHEBI:57540"/>
    </ligand>
</feature>
<dbReference type="InterPro" id="IPR011128">
    <property type="entry name" value="G3P_DH_NAD-dep_N"/>
</dbReference>
<comment type="function">
    <text evidence="9">Catalyzes the reduction of the glycolytic intermediate dihydroxyacetone phosphate (DHAP) to sn-glycerol 3-phosphate (G3P), the key precursor for phospholipid synthesis.</text>
</comment>
<evidence type="ECO:0000313" key="17">
    <source>
        <dbReference type="EMBL" id="AJC11824.1"/>
    </source>
</evidence>
<feature type="binding site" evidence="9">
    <location>
        <position position="279"/>
    </location>
    <ligand>
        <name>NADPH</name>
        <dbReference type="ChEBI" id="CHEBI:57783"/>
    </ligand>
</feature>
<dbReference type="InterPro" id="IPR013328">
    <property type="entry name" value="6PGD_dom2"/>
</dbReference>
<dbReference type="NCBIfam" id="NF000940">
    <property type="entry name" value="PRK00094.1-2"/>
    <property type="match status" value="1"/>
</dbReference>
<dbReference type="GO" id="GO:0141152">
    <property type="term" value="F:glycerol-3-phosphate dehydrogenase (NAD+) activity"/>
    <property type="evidence" value="ECO:0007669"/>
    <property type="project" value="RHEA"/>
</dbReference>
<keyword evidence="2 9" id="KW-0444">Lipid biosynthesis</keyword>
<feature type="binding site" evidence="11">
    <location>
        <begin position="253"/>
        <end position="254"/>
    </location>
    <ligand>
        <name>substrate</name>
    </ligand>
</feature>
<feature type="binding site" evidence="12">
    <location>
        <position position="138"/>
    </location>
    <ligand>
        <name>NAD(+)</name>
        <dbReference type="ChEBI" id="CHEBI:57540"/>
    </ligand>
</feature>
<evidence type="ECO:0000256" key="13">
    <source>
        <dbReference type="RuleBase" id="RU000437"/>
    </source>
</evidence>
<evidence type="ECO:0000256" key="1">
    <source>
        <dbReference type="ARBA" id="ARBA00011009"/>
    </source>
</evidence>
<dbReference type="GO" id="GO:0141153">
    <property type="term" value="F:glycerol-3-phosphate dehydrogenase (NADP+) activity"/>
    <property type="evidence" value="ECO:0007669"/>
    <property type="project" value="RHEA"/>
</dbReference>
<evidence type="ECO:0000256" key="3">
    <source>
        <dbReference type="ARBA" id="ARBA00022857"/>
    </source>
</evidence>
<evidence type="ECO:0000256" key="7">
    <source>
        <dbReference type="ARBA" id="ARBA00023209"/>
    </source>
</evidence>
<dbReference type="InterPro" id="IPR008927">
    <property type="entry name" value="6-PGluconate_DH-like_C_sf"/>
</dbReference>
<evidence type="ECO:0000313" key="18">
    <source>
        <dbReference type="Proteomes" id="UP000031121"/>
    </source>
</evidence>
<comment type="similarity">
    <text evidence="1 9 13">Belongs to the NAD-dependent glycerol-3-phosphate dehydrogenase family.</text>
</comment>
<evidence type="ECO:0000256" key="6">
    <source>
        <dbReference type="ARBA" id="ARBA00023098"/>
    </source>
</evidence>
<keyword evidence="18" id="KW-1185">Reference proteome</keyword>
<feature type="binding site" evidence="9">
    <location>
        <position position="31"/>
    </location>
    <ligand>
        <name>NADPH</name>
        <dbReference type="ChEBI" id="CHEBI:57783"/>
    </ligand>
</feature>
<evidence type="ECO:0000256" key="4">
    <source>
        <dbReference type="ARBA" id="ARBA00023002"/>
    </source>
</evidence>
<feature type="binding site" evidence="9">
    <location>
        <position position="242"/>
    </location>
    <ligand>
        <name>sn-glycerol 3-phosphate</name>
        <dbReference type="ChEBI" id="CHEBI:57597"/>
    </ligand>
</feature>
<feature type="domain" description="Glycerol-3-phosphate dehydrogenase NAD-dependent C-terminal" evidence="16">
    <location>
        <begin position="178"/>
        <end position="317"/>
    </location>
</feature>
<dbReference type="GO" id="GO:0005975">
    <property type="term" value="P:carbohydrate metabolic process"/>
    <property type="evidence" value="ECO:0007669"/>
    <property type="project" value="InterPro"/>
</dbReference>
<comment type="catalytic activity">
    <reaction evidence="9">
        <text>sn-glycerol 3-phosphate + NAD(+) = dihydroxyacetone phosphate + NADH + H(+)</text>
        <dbReference type="Rhea" id="RHEA:11092"/>
        <dbReference type="ChEBI" id="CHEBI:15378"/>
        <dbReference type="ChEBI" id="CHEBI:57540"/>
        <dbReference type="ChEBI" id="CHEBI:57597"/>
        <dbReference type="ChEBI" id="CHEBI:57642"/>
        <dbReference type="ChEBI" id="CHEBI:57945"/>
        <dbReference type="EC" id="1.1.1.94"/>
    </reaction>
</comment>
<evidence type="ECO:0000256" key="11">
    <source>
        <dbReference type="PIRSR" id="PIRSR000114-2"/>
    </source>
</evidence>
<dbReference type="InterPro" id="IPR006109">
    <property type="entry name" value="G3P_DH_NAD-dep_C"/>
</dbReference>
<dbReference type="Proteomes" id="UP000031121">
    <property type="component" value="Chromosome"/>
</dbReference>
<feature type="binding site" evidence="9">
    <location>
        <position position="277"/>
    </location>
    <ligand>
        <name>NADPH</name>
        <dbReference type="ChEBI" id="CHEBI:57783"/>
    </ligand>
</feature>
<feature type="binding site" evidence="9">
    <location>
        <position position="105"/>
    </location>
    <ligand>
        <name>sn-glycerol 3-phosphate</name>
        <dbReference type="ChEBI" id="CHEBI:57597"/>
    </ligand>
</feature>
<dbReference type="InterPro" id="IPR006168">
    <property type="entry name" value="G3P_DH_NAD-dep"/>
</dbReference>
<dbReference type="Gene3D" id="3.40.50.720">
    <property type="entry name" value="NAD(P)-binding Rossmann-like Domain"/>
    <property type="match status" value="1"/>
</dbReference>
<reference evidence="17 18" key="2">
    <citation type="journal article" date="2015" name="Genome Announc.">
        <title>Complete Genome Sequence of Coriobacteriaceae Strain 68-1-3, a Novel Mucus-Degrading Isolate from the Swine Intestinal Tract.</title>
        <authorList>
            <person name="Looft T."/>
            <person name="Bayles D.O."/>
            <person name="Alt D.P."/>
            <person name="Stanton T.B."/>
        </authorList>
    </citation>
    <scope>NUCLEOTIDE SEQUENCE [LARGE SCALE GENOMIC DNA]</scope>
    <source>
        <strain evidence="17 18">68-1-3</strain>
    </source>
</reference>
<feature type="binding site" evidence="9">
    <location>
        <position position="134"/>
    </location>
    <ligand>
        <name>sn-glycerol 3-phosphate</name>
        <dbReference type="ChEBI" id="CHEBI:57597"/>
    </ligand>
</feature>
<feature type="binding site" evidence="9">
    <location>
        <position position="138"/>
    </location>
    <ligand>
        <name>NADPH</name>
        <dbReference type="ChEBI" id="CHEBI:57783"/>
    </ligand>
</feature>
<evidence type="ECO:0000256" key="14">
    <source>
        <dbReference type="RuleBase" id="RU000439"/>
    </source>
</evidence>
<keyword evidence="9" id="KW-0963">Cytoplasm</keyword>
<dbReference type="GO" id="GO:0046168">
    <property type="term" value="P:glycerol-3-phosphate catabolic process"/>
    <property type="evidence" value="ECO:0007669"/>
    <property type="project" value="InterPro"/>
</dbReference>
<keyword evidence="6 9" id="KW-0443">Lipid metabolism</keyword>
<dbReference type="NCBIfam" id="NF000942">
    <property type="entry name" value="PRK00094.1-4"/>
    <property type="match status" value="1"/>
</dbReference>
<keyword evidence="5 9" id="KW-0520">NAD</keyword>
<evidence type="ECO:0000256" key="10">
    <source>
        <dbReference type="PIRSR" id="PIRSR000114-1"/>
    </source>
</evidence>
<feature type="active site" description="Proton acceptor" evidence="9 10">
    <location>
        <position position="189"/>
    </location>
</feature>
<feature type="domain" description="Glycerol-3-phosphate dehydrogenase NAD-dependent N-terminal" evidence="15">
    <location>
        <begin position="3"/>
        <end position="158"/>
    </location>
</feature>
<keyword evidence="8 9" id="KW-1208">Phospholipid metabolism</keyword>
<feature type="binding site" evidence="9">
    <location>
        <position position="48"/>
    </location>
    <ligand>
        <name>NADPH</name>
        <dbReference type="ChEBI" id="CHEBI:57783"/>
    </ligand>
</feature>
<dbReference type="Gene3D" id="1.10.1040.10">
    <property type="entry name" value="N-(1-d-carboxylethyl)-l-norvaline Dehydrogenase, domain 2"/>
    <property type="match status" value="1"/>
</dbReference>
<dbReference type="FunFam" id="3.40.50.720:FF:000019">
    <property type="entry name" value="Glycerol-3-phosphate dehydrogenase [NAD(P)+]"/>
    <property type="match status" value="1"/>
</dbReference>
<feature type="binding site" evidence="9">
    <location>
        <position position="253"/>
    </location>
    <ligand>
        <name>NADPH</name>
        <dbReference type="ChEBI" id="CHEBI:57783"/>
    </ligand>
</feature>
<dbReference type="PIRSF" id="PIRSF000114">
    <property type="entry name" value="Glycerol-3-P_dh"/>
    <property type="match status" value="1"/>
</dbReference>
<dbReference type="GO" id="GO:0008654">
    <property type="term" value="P:phospholipid biosynthetic process"/>
    <property type="evidence" value="ECO:0007669"/>
    <property type="project" value="UniProtKB-KW"/>
</dbReference>
<feature type="binding site" evidence="9">
    <location>
        <position position="189"/>
    </location>
    <ligand>
        <name>sn-glycerol 3-phosphate</name>
        <dbReference type="ChEBI" id="CHEBI:57597"/>
    </ligand>
</feature>
<dbReference type="RefSeq" id="WP_039688689.1">
    <property type="nucleotide sequence ID" value="NZ_CP009302.1"/>
</dbReference>
<evidence type="ECO:0000256" key="5">
    <source>
        <dbReference type="ARBA" id="ARBA00023027"/>
    </source>
</evidence>
<dbReference type="KEGG" id="cbac:JI75_03220"/>
<dbReference type="PANTHER" id="PTHR11728:SF1">
    <property type="entry name" value="GLYCEROL-3-PHOSPHATE DEHYDROGENASE [NAD(+)] 2, CHLOROPLASTIC"/>
    <property type="match status" value="1"/>
</dbReference>
<dbReference type="GO" id="GO:0051287">
    <property type="term" value="F:NAD binding"/>
    <property type="evidence" value="ECO:0007669"/>
    <property type="project" value="InterPro"/>
</dbReference>
<dbReference type="AlphaFoldDB" id="A0A0A8B380"/>
<keyword evidence="7 9" id="KW-0594">Phospholipid biosynthesis</keyword>
<evidence type="ECO:0000256" key="9">
    <source>
        <dbReference type="HAMAP-Rule" id="MF_00394"/>
    </source>
</evidence>
<keyword evidence="4 9" id="KW-0560">Oxidoreductase</keyword>